<dbReference type="EMBL" id="JBHLVF010000034">
    <property type="protein sequence ID" value="MFC0393814.1"/>
    <property type="molecule type" value="Genomic_DNA"/>
</dbReference>
<keyword evidence="4" id="KW-1185">Reference proteome</keyword>
<sequence>MRNKQRLIAAIAVCVLVGVFIAFRLLNGTLTASTIHIVEKSEDPSGEERWIQAYDPNNQEKEQAFRIMVKDRTAWNLLEVGNEYFASYERRSDNDVYKLRKAEPDAVRDSSNGTGPAAINGNVAINSPMTISNTPIPGTNSTLKLRLVEGSYSEDWQPGAYQGTVYEGEFIFEVQDEVGNTIQTTALNQFYNEPLTFTHLFLLSLDDYNGDGLLDFTLGQHGNSNGNEYRIFSVQPDFSIVELPVPGSSLYVSGGTGDKYSIKLEAEEGGILHYSYYSQEEGNYVQKKLGWKDGAFAEMK</sequence>
<evidence type="ECO:0000256" key="1">
    <source>
        <dbReference type="SAM" id="MobiDB-lite"/>
    </source>
</evidence>
<evidence type="ECO:0000313" key="4">
    <source>
        <dbReference type="Proteomes" id="UP001589818"/>
    </source>
</evidence>
<evidence type="ECO:0000313" key="3">
    <source>
        <dbReference type="EMBL" id="MFC0393814.1"/>
    </source>
</evidence>
<evidence type="ECO:0000256" key="2">
    <source>
        <dbReference type="SAM" id="Phobius"/>
    </source>
</evidence>
<keyword evidence="2" id="KW-0472">Membrane</keyword>
<gene>
    <name evidence="3" type="ORF">ACFFJ8_20895</name>
</gene>
<proteinExistence type="predicted"/>
<dbReference type="Proteomes" id="UP001589818">
    <property type="component" value="Unassembled WGS sequence"/>
</dbReference>
<keyword evidence="2" id="KW-1133">Transmembrane helix</keyword>
<accession>A0ABV6JD36</accession>
<name>A0ABV6JD36_9BACL</name>
<reference evidence="3 4" key="1">
    <citation type="submission" date="2024-09" db="EMBL/GenBank/DDBJ databases">
        <authorList>
            <person name="Sun Q."/>
            <person name="Mori K."/>
        </authorList>
    </citation>
    <scope>NUCLEOTIDE SEQUENCE [LARGE SCALE GENOMIC DNA]</scope>
    <source>
        <strain evidence="3 4">CCM 4839</strain>
    </source>
</reference>
<protein>
    <submittedName>
        <fullName evidence="3">Uncharacterized protein</fullName>
    </submittedName>
</protein>
<dbReference type="RefSeq" id="WP_204820518.1">
    <property type="nucleotide sequence ID" value="NZ_JANHOF010000013.1"/>
</dbReference>
<feature type="transmembrane region" description="Helical" evidence="2">
    <location>
        <begin position="7"/>
        <end position="26"/>
    </location>
</feature>
<organism evidence="3 4">
    <name type="scientific">Paenibacillus mendelii</name>
    <dbReference type="NCBI Taxonomy" id="206163"/>
    <lineage>
        <taxon>Bacteria</taxon>
        <taxon>Bacillati</taxon>
        <taxon>Bacillota</taxon>
        <taxon>Bacilli</taxon>
        <taxon>Bacillales</taxon>
        <taxon>Paenibacillaceae</taxon>
        <taxon>Paenibacillus</taxon>
    </lineage>
</organism>
<comment type="caution">
    <text evidence="3">The sequence shown here is derived from an EMBL/GenBank/DDBJ whole genome shotgun (WGS) entry which is preliminary data.</text>
</comment>
<keyword evidence="2" id="KW-0812">Transmembrane</keyword>
<feature type="region of interest" description="Disordered" evidence="1">
    <location>
        <begin position="103"/>
        <end position="123"/>
    </location>
</feature>